<dbReference type="InterPro" id="IPR003439">
    <property type="entry name" value="ABC_transporter-like_ATP-bd"/>
</dbReference>
<dbReference type="GO" id="GO:0042626">
    <property type="term" value="F:ATPase-coupled transmembrane transporter activity"/>
    <property type="evidence" value="ECO:0007669"/>
    <property type="project" value="TreeGrafter"/>
</dbReference>
<dbReference type="OrthoDB" id="5292475at2"/>
<gene>
    <name evidence="6" type="ORF">EV693_102139</name>
</gene>
<dbReference type="EMBL" id="SLXJ01000002">
    <property type="protein sequence ID" value="TCP18459.1"/>
    <property type="molecule type" value="Genomic_DNA"/>
</dbReference>
<dbReference type="SMART" id="SM00382">
    <property type="entry name" value="AAA"/>
    <property type="match status" value="1"/>
</dbReference>
<dbReference type="Pfam" id="PF00005">
    <property type="entry name" value="ABC_tran"/>
    <property type="match status" value="1"/>
</dbReference>
<dbReference type="InterPro" id="IPR050095">
    <property type="entry name" value="ECF_ABC_transporter_ATP-bd"/>
</dbReference>
<name>A0A4R2NBC7_9PAST</name>
<keyword evidence="3" id="KW-0547">Nucleotide-binding</keyword>
<keyword evidence="2" id="KW-0813">Transport</keyword>
<dbReference type="InterPro" id="IPR003593">
    <property type="entry name" value="AAA+_ATPase"/>
</dbReference>
<evidence type="ECO:0000313" key="7">
    <source>
        <dbReference type="Proteomes" id="UP000295537"/>
    </source>
</evidence>
<comment type="caution">
    <text evidence="6">The sequence shown here is derived from an EMBL/GenBank/DDBJ whole genome shotgun (WGS) entry which is preliminary data.</text>
</comment>
<accession>A0A4R2NBC7</accession>
<keyword evidence="7" id="KW-1185">Reference proteome</keyword>
<feature type="domain" description="ABC transporter" evidence="5">
    <location>
        <begin position="10"/>
        <end position="215"/>
    </location>
</feature>
<proteinExistence type="inferred from homology"/>
<dbReference type="SUPFAM" id="SSF52540">
    <property type="entry name" value="P-loop containing nucleoside triphosphate hydrolases"/>
    <property type="match status" value="1"/>
</dbReference>
<dbReference type="PROSITE" id="PS50893">
    <property type="entry name" value="ABC_TRANSPORTER_2"/>
    <property type="match status" value="1"/>
</dbReference>
<organism evidence="6 7">
    <name type="scientific">Nicoletella semolina</name>
    <dbReference type="NCBI Taxonomy" id="271160"/>
    <lineage>
        <taxon>Bacteria</taxon>
        <taxon>Pseudomonadati</taxon>
        <taxon>Pseudomonadota</taxon>
        <taxon>Gammaproteobacteria</taxon>
        <taxon>Pasteurellales</taxon>
        <taxon>Pasteurellaceae</taxon>
        <taxon>Nicoletella</taxon>
    </lineage>
</organism>
<dbReference type="InterPro" id="IPR027417">
    <property type="entry name" value="P-loop_NTPase"/>
</dbReference>
<dbReference type="GO" id="GO:0016887">
    <property type="term" value="F:ATP hydrolysis activity"/>
    <property type="evidence" value="ECO:0007669"/>
    <property type="project" value="InterPro"/>
</dbReference>
<dbReference type="InterPro" id="IPR015856">
    <property type="entry name" value="ABC_transpr_CbiO/EcfA_su"/>
</dbReference>
<dbReference type="CDD" id="cd03225">
    <property type="entry name" value="ABC_cobalt_CbiO_domain1"/>
    <property type="match status" value="1"/>
</dbReference>
<dbReference type="PANTHER" id="PTHR43553">
    <property type="entry name" value="HEAVY METAL TRANSPORTER"/>
    <property type="match status" value="1"/>
</dbReference>
<dbReference type="AlphaFoldDB" id="A0A4R2NBC7"/>
<dbReference type="PANTHER" id="PTHR43553:SF24">
    <property type="entry name" value="ENERGY-COUPLING FACTOR TRANSPORTER ATP-BINDING PROTEIN ECFA1"/>
    <property type="match status" value="1"/>
</dbReference>
<sequence>MTLLPPNPLLNVSQLQLQRNGKTIIDNLSFQLVAQERLFLQGEIGTGKSTLLHALLGFISFTAGSIQWFGKSCQQDRDFVPLRGHQVGLCFQHSADQLFGPTVLDDVAFGPLNQGKSHSVAYQIAAEELEKLGIAHLGDRSVSTLSGGEQNFTALAGVLAMQPQVLLLDEPTNGLDRKNSERLIVLLTELGLPMLIASHDHFFIDKMADRCLSLG</sequence>
<dbReference type="Gene3D" id="3.40.50.300">
    <property type="entry name" value="P-loop containing nucleotide triphosphate hydrolases"/>
    <property type="match status" value="1"/>
</dbReference>
<keyword evidence="4 6" id="KW-0067">ATP-binding</keyword>
<evidence type="ECO:0000256" key="4">
    <source>
        <dbReference type="ARBA" id="ARBA00022840"/>
    </source>
</evidence>
<dbReference type="GO" id="GO:0005524">
    <property type="term" value="F:ATP binding"/>
    <property type="evidence" value="ECO:0007669"/>
    <property type="project" value="UniProtKB-KW"/>
</dbReference>
<evidence type="ECO:0000259" key="5">
    <source>
        <dbReference type="PROSITE" id="PS50893"/>
    </source>
</evidence>
<evidence type="ECO:0000256" key="3">
    <source>
        <dbReference type="ARBA" id="ARBA00022741"/>
    </source>
</evidence>
<evidence type="ECO:0000256" key="1">
    <source>
        <dbReference type="ARBA" id="ARBA00005417"/>
    </source>
</evidence>
<dbReference type="GO" id="GO:0043190">
    <property type="term" value="C:ATP-binding cassette (ABC) transporter complex"/>
    <property type="evidence" value="ECO:0007669"/>
    <property type="project" value="TreeGrafter"/>
</dbReference>
<reference evidence="6 7" key="1">
    <citation type="submission" date="2019-03" db="EMBL/GenBank/DDBJ databases">
        <title>Genomic Encyclopedia of Type Strains, Phase IV (KMG-IV): sequencing the most valuable type-strain genomes for metagenomic binning, comparative biology and taxonomic classification.</title>
        <authorList>
            <person name="Goeker M."/>
        </authorList>
    </citation>
    <scope>NUCLEOTIDE SEQUENCE [LARGE SCALE GENOMIC DNA]</scope>
    <source>
        <strain evidence="6 7">DSM 16380</strain>
    </source>
</reference>
<dbReference type="RefSeq" id="WP_132500708.1">
    <property type="nucleotide sequence ID" value="NZ_LVXA01000001.1"/>
</dbReference>
<dbReference type="Proteomes" id="UP000295537">
    <property type="component" value="Unassembled WGS sequence"/>
</dbReference>
<protein>
    <submittedName>
        <fullName evidence="6">Cobalt/nickel transport system ATP-binding protein</fullName>
    </submittedName>
</protein>
<comment type="similarity">
    <text evidence="1">Belongs to the ABC transporter superfamily.</text>
</comment>
<evidence type="ECO:0000256" key="2">
    <source>
        <dbReference type="ARBA" id="ARBA00022448"/>
    </source>
</evidence>
<evidence type="ECO:0000313" key="6">
    <source>
        <dbReference type="EMBL" id="TCP18459.1"/>
    </source>
</evidence>